<evidence type="ECO:0000256" key="1">
    <source>
        <dbReference type="SAM" id="MobiDB-lite"/>
    </source>
</evidence>
<reference evidence="2 3" key="1">
    <citation type="submission" date="2018-10" db="EMBL/GenBank/DDBJ databases">
        <title>Natrarchaeobius chitinivorans gen. nov., sp. nov., and Natrarchaeobius haloalkaliphilus sp. nov., alkaliphilic, chitin-utilizing haloarchaea from hypersaline alkaline lakes.</title>
        <authorList>
            <person name="Sorokin D.Y."/>
            <person name="Elcheninov A.G."/>
            <person name="Kostrikina N.A."/>
            <person name="Bale N.J."/>
            <person name="Sinninghe Damste J.S."/>
            <person name="Khijniak T.V."/>
            <person name="Kublanov I.V."/>
            <person name="Toshchakov S.V."/>
        </authorList>
    </citation>
    <scope>NUCLEOTIDE SEQUENCE [LARGE SCALE GENOMIC DNA]</scope>
    <source>
        <strain evidence="2 3">AArcht-Sl</strain>
    </source>
</reference>
<feature type="region of interest" description="Disordered" evidence="1">
    <location>
        <begin position="192"/>
        <end position="211"/>
    </location>
</feature>
<dbReference type="AlphaFoldDB" id="A0A3N6LLJ3"/>
<comment type="caution">
    <text evidence="2">The sequence shown here is derived from an EMBL/GenBank/DDBJ whole genome shotgun (WGS) entry which is preliminary data.</text>
</comment>
<accession>A0A3N6LLJ3</accession>
<dbReference type="InterPro" id="IPR011748">
    <property type="entry name" value="Unchr_phage_tail-like"/>
</dbReference>
<dbReference type="SUPFAM" id="SSF101898">
    <property type="entry name" value="NHL repeat"/>
    <property type="match status" value="1"/>
</dbReference>
<dbReference type="OrthoDB" id="202878at2157"/>
<dbReference type="EMBL" id="REFY01000005">
    <property type="protein sequence ID" value="RQG88000.1"/>
    <property type="molecule type" value="Genomic_DNA"/>
</dbReference>
<sequence length="731" mass="82628">MHDEFALFSAEQRADWNRWAGRNVDTADRSVTLATTPTVHQFPLEVECADFAPVPNGNLLLLGESGDLEVYLDGEDRTSRLDLHDSDSLGVPTAIGATRKQFYLIDGDGDVGVFSRRTRYLERTTTGVVAPVGAVGGERRLYVLDAGGDGDAGFVLAIEPGADPDVVARSLRNPLDLALDADDTLYVLDEPETGPVVYRSENSGSPSEDRTAIDLDLPDGFRPELLAAQTTEQLVLYGDQNGDPMVVVYDLGQNDVLVATELSVELTSLSSATAGTAGDHHRSYARTAAGRVWVLERDWENRKDPENTRYEGYLVGRFDSGERDLEWHRIAFDISRATSGNHVDVRYYASNEDGYTQPIADLPGLTDEHREQLRRVGIDGLWDVIEYTPTALADVVSDLSVGRADTWIDEAREQLRFVFENRGDTQGATGPDDLLLEDATGRYLHVMVRLVGNRHSSPQIHALEAYCPRQSYLRYLPDIYRQAGQRDDFLARYLSIFETVFTDIEANISRSTQYIDAYEIPKDYFPWLNRWFGGEAVLGRAWPETAQRELLERSTELYKLRGTRRGMLELIGLYFDHVEHHEPPWDRARGRAADQLTDLVEAGYLTEDDVRERLADYDERIGISHENKIIIREYSDVERIENDALRQQYADLFGHPRRFQVLIWPTLSDRHVGVIKTIINADKPVYSDVYVERLRQNFRVNTNTYLGINTYVPETKFDVETSTLGSDTRIQ</sequence>
<evidence type="ECO:0000313" key="2">
    <source>
        <dbReference type="EMBL" id="RQG88000.1"/>
    </source>
</evidence>
<dbReference type="Pfam" id="PF09684">
    <property type="entry name" value="Tail_P2_I"/>
    <property type="match status" value="1"/>
</dbReference>
<proteinExistence type="predicted"/>
<name>A0A3N6LLJ3_9EURY</name>
<evidence type="ECO:0008006" key="4">
    <source>
        <dbReference type="Google" id="ProtNLM"/>
    </source>
</evidence>
<dbReference type="NCBIfam" id="TIGR02242">
    <property type="entry name" value="tail_TIGR02242"/>
    <property type="match status" value="1"/>
</dbReference>
<gene>
    <name evidence="2" type="ORF">EA462_14175</name>
</gene>
<dbReference type="Proteomes" id="UP000273828">
    <property type="component" value="Unassembled WGS sequence"/>
</dbReference>
<organism evidence="2 3">
    <name type="scientific">Natrarchaeobius halalkaliphilus</name>
    <dbReference type="NCBI Taxonomy" id="1679091"/>
    <lineage>
        <taxon>Archaea</taxon>
        <taxon>Methanobacteriati</taxon>
        <taxon>Methanobacteriota</taxon>
        <taxon>Stenosarchaea group</taxon>
        <taxon>Halobacteria</taxon>
        <taxon>Halobacteriales</taxon>
        <taxon>Natrialbaceae</taxon>
        <taxon>Natrarchaeobius</taxon>
    </lineage>
</organism>
<evidence type="ECO:0000313" key="3">
    <source>
        <dbReference type="Proteomes" id="UP000273828"/>
    </source>
</evidence>
<keyword evidence="3" id="KW-1185">Reference proteome</keyword>
<dbReference type="InterPro" id="IPR006521">
    <property type="entry name" value="Tail_protein_I"/>
</dbReference>
<protein>
    <recommendedName>
        <fullName evidence="4">Phage tail protein</fullName>
    </recommendedName>
</protein>
<dbReference type="RefSeq" id="WP_124179198.1">
    <property type="nucleotide sequence ID" value="NZ_REFY01000005.1"/>
</dbReference>